<evidence type="ECO:0000313" key="3">
    <source>
        <dbReference type="EMBL" id="MTU04600.1"/>
    </source>
</evidence>
<dbReference type="GO" id="GO:0006974">
    <property type="term" value="P:DNA damage response"/>
    <property type="evidence" value="ECO:0007669"/>
    <property type="project" value="TreeGrafter"/>
</dbReference>
<accession>A0A7X3BVW7</accession>
<keyword evidence="4" id="KW-1185">Reference proteome</keyword>
<dbReference type="Proteomes" id="UP000484547">
    <property type="component" value="Unassembled WGS sequence"/>
</dbReference>
<name>A0A7X3BVW7_9FIRM</name>
<proteinExistence type="predicted"/>
<sequence length="237" mass="25189">MKKIKTLAAAAVVAVSLFSMQGDAMAAEANTISVRGIAKQEVAPDMAYLTLGISVKGDTAESVRTQVAEASQKVRRALLGMAISENNIQSSSYNLYPDYENFNGKNKQKGYALNTTLRIKVDDLKKLGDIIDKTVQEGVTNVNHVSFALSEESNVQRQLLAAAVDNARAKAAIVANAGGRNLGEMLSADISDYNGETMVAAGTNYKRSLAADVAAPTQLMPGTLKIDASVEVTFKLN</sequence>
<gene>
    <name evidence="2" type="ORF">GMD11_10070</name>
    <name evidence="3" type="ORF">GMD18_09335</name>
</gene>
<dbReference type="Gene3D" id="3.30.70.2970">
    <property type="entry name" value="Protein of unknown function (DUF541), domain 2"/>
    <property type="match status" value="1"/>
</dbReference>
<dbReference type="PANTHER" id="PTHR34387">
    <property type="entry name" value="SLR1258 PROTEIN"/>
    <property type="match status" value="1"/>
</dbReference>
<dbReference type="AlphaFoldDB" id="A0A7X3BVW7"/>
<dbReference type="Pfam" id="PF04402">
    <property type="entry name" value="SIMPL"/>
    <property type="match status" value="1"/>
</dbReference>
<feature type="signal peptide" evidence="1">
    <location>
        <begin position="1"/>
        <end position="26"/>
    </location>
</feature>
<dbReference type="Proteomes" id="UP000443070">
    <property type="component" value="Unassembled WGS sequence"/>
</dbReference>
<dbReference type="Gene3D" id="3.30.110.170">
    <property type="entry name" value="Protein of unknown function (DUF541), domain 1"/>
    <property type="match status" value="1"/>
</dbReference>
<evidence type="ECO:0000313" key="5">
    <source>
        <dbReference type="Proteomes" id="UP000484547"/>
    </source>
</evidence>
<evidence type="ECO:0000313" key="4">
    <source>
        <dbReference type="Proteomes" id="UP000443070"/>
    </source>
</evidence>
<dbReference type="EMBL" id="WNBM01000009">
    <property type="protein sequence ID" value="MTT76607.1"/>
    <property type="molecule type" value="Genomic_DNA"/>
</dbReference>
<reference evidence="4 5" key="1">
    <citation type="journal article" date="2019" name="Nat. Med.">
        <title>A library of human gut bacterial isolates paired with longitudinal multiomics data enables mechanistic microbiome research.</title>
        <authorList>
            <person name="Poyet M."/>
            <person name="Groussin M."/>
            <person name="Gibbons S.M."/>
            <person name="Avila-Pacheco J."/>
            <person name="Jiang X."/>
            <person name="Kearney S.M."/>
            <person name="Perrotta A.R."/>
            <person name="Berdy B."/>
            <person name="Zhao S."/>
            <person name="Lieberman T.D."/>
            <person name="Swanson P.K."/>
            <person name="Smith M."/>
            <person name="Roesemann S."/>
            <person name="Alexander J.E."/>
            <person name="Rich S.A."/>
            <person name="Livny J."/>
            <person name="Vlamakis H."/>
            <person name="Clish C."/>
            <person name="Bullock K."/>
            <person name="Deik A."/>
            <person name="Scott J."/>
            <person name="Pierce K.A."/>
            <person name="Xavier R.J."/>
            <person name="Alm E.J."/>
        </authorList>
    </citation>
    <scope>NUCLEOTIDE SEQUENCE [LARGE SCALE GENOMIC DNA]</scope>
    <source>
        <strain evidence="2 5">BIOML-A13</strain>
        <strain evidence="3 4">BIOML-A3</strain>
    </source>
</reference>
<keyword evidence="1" id="KW-0732">Signal</keyword>
<organism evidence="2 5">
    <name type="scientific">Phascolarctobacterium faecium</name>
    <dbReference type="NCBI Taxonomy" id="33025"/>
    <lineage>
        <taxon>Bacteria</taxon>
        <taxon>Bacillati</taxon>
        <taxon>Bacillota</taxon>
        <taxon>Negativicutes</taxon>
        <taxon>Acidaminococcales</taxon>
        <taxon>Acidaminococcaceae</taxon>
        <taxon>Phascolarctobacterium</taxon>
    </lineage>
</organism>
<evidence type="ECO:0000256" key="1">
    <source>
        <dbReference type="SAM" id="SignalP"/>
    </source>
</evidence>
<dbReference type="InterPro" id="IPR052022">
    <property type="entry name" value="26kDa_periplasmic_antigen"/>
</dbReference>
<dbReference type="RefSeq" id="WP_149877559.1">
    <property type="nucleotide sequence ID" value="NZ_WNBG01000009.1"/>
</dbReference>
<dbReference type="EMBL" id="WNBW01000009">
    <property type="protein sequence ID" value="MTU04600.1"/>
    <property type="molecule type" value="Genomic_DNA"/>
</dbReference>
<comment type="caution">
    <text evidence="2">The sequence shown here is derived from an EMBL/GenBank/DDBJ whole genome shotgun (WGS) entry which is preliminary data.</text>
</comment>
<dbReference type="InterPro" id="IPR007497">
    <property type="entry name" value="SIMPL/DUF541"/>
</dbReference>
<protein>
    <submittedName>
        <fullName evidence="2">DUF541 domain-containing protein</fullName>
    </submittedName>
</protein>
<dbReference type="PANTHER" id="PTHR34387:SF2">
    <property type="entry name" value="SLR1258 PROTEIN"/>
    <property type="match status" value="1"/>
</dbReference>
<evidence type="ECO:0000313" key="2">
    <source>
        <dbReference type="EMBL" id="MTT76607.1"/>
    </source>
</evidence>
<dbReference type="OrthoDB" id="9785192at2"/>
<feature type="chain" id="PRO_5030743561" evidence="1">
    <location>
        <begin position="27"/>
        <end position="237"/>
    </location>
</feature>